<dbReference type="Proteomes" id="UP000694888">
    <property type="component" value="Unplaced"/>
</dbReference>
<accession>A0ABM0JJF4</accession>
<reference evidence="3" key="1">
    <citation type="submission" date="2025-08" db="UniProtKB">
        <authorList>
            <consortium name="RefSeq"/>
        </authorList>
    </citation>
    <scope>IDENTIFICATION</scope>
</reference>
<sequence>MARDLKQGQQVRVRLQWRPLPHTVRLMQVVPNDDINNDDDDDDGEQTNRLPLAEGDRLASNKWVYSRYPVELGISTSYMHWFMLRFGYSLNFTFEVIDLPGDSQRL</sequence>
<evidence type="ECO:0000256" key="1">
    <source>
        <dbReference type="SAM" id="MobiDB-lite"/>
    </source>
</evidence>
<gene>
    <name evidence="3" type="primary">LOC101847810</name>
</gene>
<dbReference type="RefSeq" id="XP_005095033.1">
    <property type="nucleotide sequence ID" value="XM_005094976.1"/>
</dbReference>
<evidence type="ECO:0000313" key="3">
    <source>
        <dbReference type="RefSeq" id="XP_005095033.1"/>
    </source>
</evidence>
<evidence type="ECO:0000313" key="2">
    <source>
        <dbReference type="Proteomes" id="UP000694888"/>
    </source>
</evidence>
<dbReference type="GeneID" id="101847810"/>
<proteinExistence type="predicted"/>
<organism evidence="2 3">
    <name type="scientific">Aplysia californica</name>
    <name type="common">California sea hare</name>
    <dbReference type="NCBI Taxonomy" id="6500"/>
    <lineage>
        <taxon>Eukaryota</taxon>
        <taxon>Metazoa</taxon>
        <taxon>Spiralia</taxon>
        <taxon>Lophotrochozoa</taxon>
        <taxon>Mollusca</taxon>
        <taxon>Gastropoda</taxon>
        <taxon>Heterobranchia</taxon>
        <taxon>Euthyneura</taxon>
        <taxon>Tectipleura</taxon>
        <taxon>Aplysiida</taxon>
        <taxon>Aplysioidea</taxon>
        <taxon>Aplysiidae</taxon>
        <taxon>Aplysia</taxon>
    </lineage>
</organism>
<feature type="region of interest" description="Disordered" evidence="1">
    <location>
        <begin position="30"/>
        <end position="52"/>
    </location>
</feature>
<keyword evidence="2" id="KW-1185">Reference proteome</keyword>
<feature type="compositionally biased region" description="Acidic residues" evidence="1">
    <location>
        <begin position="35"/>
        <end position="45"/>
    </location>
</feature>
<name>A0ABM0JJF4_APLCA</name>
<protein>
    <submittedName>
        <fullName evidence="3">Uncharacterized protein LOC101847810</fullName>
    </submittedName>
</protein>